<feature type="region of interest" description="Disordered" evidence="1">
    <location>
        <begin position="359"/>
        <end position="416"/>
    </location>
</feature>
<feature type="compositionally biased region" description="Low complexity" evidence="1">
    <location>
        <begin position="390"/>
        <end position="408"/>
    </location>
</feature>
<comment type="caution">
    <text evidence="2">The sequence shown here is derived from an EMBL/GenBank/DDBJ whole genome shotgun (WGS) entry which is preliminary data.</text>
</comment>
<name>A0AAV9W5H6_9PEZI</name>
<evidence type="ECO:0000313" key="3">
    <source>
        <dbReference type="Proteomes" id="UP001370758"/>
    </source>
</evidence>
<organism evidence="2 3">
    <name type="scientific">Arthrobotrys musiformis</name>
    <dbReference type="NCBI Taxonomy" id="47236"/>
    <lineage>
        <taxon>Eukaryota</taxon>
        <taxon>Fungi</taxon>
        <taxon>Dikarya</taxon>
        <taxon>Ascomycota</taxon>
        <taxon>Pezizomycotina</taxon>
        <taxon>Orbiliomycetes</taxon>
        <taxon>Orbiliales</taxon>
        <taxon>Orbiliaceae</taxon>
        <taxon>Arthrobotrys</taxon>
    </lineage>
</organism>
<sequence length="562" mass="63066">MALIVSPTNYFQTVDGRSSRLRLASDLDQSMVLSRRVQPYKCSEQMGRLPVSNSPSGFPLTSSHFSPPPSFKTSEPLEEYNSSPRKHRKSKSRRNSESIPRIDFERWQTGGEGLENCLENLALARTPKRSSGKSRDSYNKDFSAEGFDHRNSNPPALSDLAVPLGASDWDNAVAIYKTAPSHGQSDSNGSSGVSRQSDKSGRRNRQVYGSSGYGDFTPGGRGGAGGDDEEPPSLPQPIEPPASDGKKYYACWFWLHDPVRYHSCGDIRKEAHHLKHVHLPKHFPNGLPPTLRHRMNYDAVWYALFPRDELPGVKDRDERLLDMARQYRPSAQLPPVSTAIVSRGDSAALLSPEIAARYRSGTGEGSSRRQSIQLPQSRARRHSVSNNRPTSRYGSSSTGGRSTRDSSSNAGSHFDPNYDYLTPPQIAAYAYNEECNLIPDADNVPNSVAMFLEYDGRAAMSPSDRMEIDNMTRRISFFNPRNPRIKVVDLNETYFWDERHLDTEFDFQNHSLMHFSDRISGAGMLISMDSMEVLQREYYSNMAPRASTDGYVTVQKVYRWPS</sequence>
<feature type="compositionally biased region" description="Basic and acidic residues" evidence="1">
    <location>
        <begin position="133"/>
        <end position="151"/>
    </location>
</feature>
<evidence type="ECO:0000313" key="2">
    <source>
        <dbReference type="EMBL" id="KAK6501462.1"/>
    </source>
</evidence>
<dbReference type="EMBL" id="JAVHJL010000006">
    <property type="protein sequence ID" value="KAK6501462.1"/>
    <property type="molecule type" value="Genomic_DNA"/>
</dbReference>
<evidence type="ECO:0000256" key="1">
    <source>
        <dbReference type="SAM" id="MobiDB-lite"/>
    </source>
</evidence>
<keyword evidence="3" id="KW-1185">Reference proteome</keyword>
<gene>
    <name evidence="2" type="ORF">TWF481_009300</name>
</gene>
<dbReference type="AlphaFoldDB" id="A0AAV9W5H6"/>
<feature type="compositionally biased region" description="Basic residues" evidence="1">
    <location>
        <begin position="84"/>
        <end position="93"/>
    </location>
</feature>
<feature type="region of interest" description="Disordered" evidence="1">
    <location>
        <begin position="179"/>
        <end position="241"/>
    </location>
</feature>
<feature type="compositionally biased region" description="Polar residues" evidence="1">
    <location>
        <begin position="51"/>
        <end position="65"/>
    </location>
</feature>
<feature type="region of interest" description="Disordered" evidence="1">
    <location>
        <begin position="126"/>
        <end position="154"/>
    </location>
</feature>
<protein>
    <submittedName>
        <fullName evidence="2">Uncharacterized protein</fullName>
    </submittedName>
</protein>
<dbReference type="Proteomes" id="UP001370758">
    <property type="component" value="Unassembled WGS sequence"/>
</dbReference>
<feature type="region of interest" description="Disordered" evidence="1">
    <location>
        <begin position="46"/>
        <end position="97"/>
    </location>
</feature>
<proteinExistence type="predicted"/>
<reference evidence="2 3" key="1">
    <citation type="submission" date="2023-08" db="EMBL/GenBank/DDBJ databases">
        <authorList>
            <person name="Palmer J.M."/>
        </authorList>
    </citation>
    <scope>NUCLEOTIDE SEQUENCE [LARGE SCALE GENOMIC DNA]</scope>
    <source>
        <strain evidence="2 3">TWF481</strain>
    </source>
</reference>
<accession>A0AAV9W5H6</accession>
<feature type="compositionally biased region" description="Polar residues" evidence="1">
    <location>
        <begin position="181"/>
        <end position="195"/>
    </location>
</feature>